<dbReference type="PANTHER" id="PTHR43547:SF2">
    <property type="entry name" value="HYBRID SIGNAL TRANSDUCTION HISTIDINE KINASE C"/>
    <property type="match status" value="1"/>
</dbReference>
<feature type="transmembrane region" description="Helical" evidence="2">
    <location>
        <begin position="783"/>
        <end position="801"/>
    </location>
</feature>
<dbReference type="GO" id="GO:0000155">
    <property type="term" value="F:phosphorelay sensor kinase activity"/>
    <property type="evidence" value="ECO:0007669"/>
    <property type="project" value="InterPro"/>
</dbReference>
<keyword evidence="3" id="KW-0732">Signal</keyword>
<dbReference type="EMBL" id="CP060007">
    <property type="protein sequence ID" value="QNA44144.1"/>
    <property type="molecule type" value="Genomic_DNA"/>
</dbReference>
<dbReference type="AlphaFoldDB" id="A0A7G5XF91"/>
<evidence type="ECO:0000313" key="6">
    <source>
        <dbReference type="Proteomes" id="UP000515344"/>
    </source>
</evidence>
<dbReference type="Pfam" id="PF02518">
    <property type="entry name" value="HATPase_c"/>
    <property type="match status" value="1"/>
</dbReference>
<keyword evidence="6" id="KW-1185">Reference proteome</keyword>
<dbReference type="InterPro" id="IPR011123">
    <property type="entry name" value="Y_Y_Y"/>
</dbReference>
<feature type="domain" description="Histidine kinase" evidence="4">
    <location>
        <begin position="821"/>
        <end position="1020"/>
    </location>
</feature>
<protein>
    <submittedName>
        <fullName evidence="5">Histidine kinase</fullName>
    </submittedName>
</protein>
<dbReference type="FunFam" id="2.60.40.10:FF:000791">
    <property type="entry name" value="Two-component system sensor histidine kinase/response regulator"/>
    <property type="match status" value="1"/>
</dbReference>
<keyword evidence="5" id="KW-0418">Kinase</keyword>
<keyword evidence="2" id="KW-0812">Transmembrane</keyword>
<dbReference type="Gene3D" id="1.20.5.1930">
    <property type="match status" value="1"/>
</dbReference>
<dbReference type="InterPro" id="IPR015943">
    <property type="entry name" value="WD40/YVTN_repeat-like_dom_sf"/>
</dbReference>
<evidence type="ECO:0000313" key="5">
    <source>
        <dbReference type="EMBL" id="QNA44144.1"/>
    </source>
</evidence>
<dbReference type="SUPFAM" id="SSF55874">
    <property type="entry name" value="ATPase domain of HSP90 chaperone/DNA topoisomerase II/histidine kinase"/>
    <property type="match status" value="1"/>
</dbReference>
<dbReference type="Pfam" id="PF07494">
    <property type="entry name" value="Reg_prop"/>
    <property type="match status" value="6"/>
</dbReference>
<dbReference type="CDD" id="cd16917">
    <property type="entry name" value="HATPase_UhpB-NarQ-NarX-like"/>
    <property type="match status" value="1"/>
</dbReference>
<sequence length="1020" mass="115955">MQKILTVICFLFSCIVVSAQQQAYYFTRITVQNGLSHNKVNCILRDQRGFMWMGTDDGLNRFDGNKFTVFRNDPGNKATISGNIITDLLEDKEGIIWIATADGGLTKYDQHLPPAQQFKQYRHTPGDSSSIPVNIINKLLEDNQGILWLATSGSYVVRFDKKTERFTVPARVGTNTALALSMCSDGKIWVGRQGGGLLKIHPQTLRYEMDERYGNLYAKLPHATVTSLFSDRNKNIWIGSWDKLIYKLNTVTKQEQTIPANVINEEALSFAEDKQGNVWIGGRYNGLYIYDPQQQKFQHFPHDPSKEGTVAANRINCIYIDPAGVVWLGTNKGVSVSNPLQQQFKQTFLPRPFGKDVVIHDFYKDESKDLWIGTSEGLYIQRNGRADFEHRPLQYKGTPIGVSRFFKDREGNHYLGTNYSLFRFDPKTVSISLLPNTEKDGVMNQIIKSNVTSVVEDTIDDHPVLLVSPYGHFLTYYDLVDMKWVSRLDSTKKIIQRFNIKDNLIRSICKTKAGAIWMATTKHGLGKWTKNSAPKLNFFINDPSKSNGLSNNNVYDIAEDGNGNLWLSTFGGGLHYFHVKNETATHIAEGNNLLEGLQVDRAGNVWMIGNGNLHKYDPLTKSYSSFQLPDIEKSGGVQGRIYKDADGKLYAAGNGYFISFQPQQIKINQQQPMVYLTDFRIFNESHSHLLNEKSISLQHNQNYITIEFSAPDFSSGSPVHYQYMLEGFDKKWIDLNTENKVSFSNLEGGDYTFRVRATNKPGVWSKEMASMQITIIPPFWKRWWFFVLCAFFAAGIAYAVYRYRINELVKLQAIRNKIAQDLHDNVGSTLSSISVYSQVAKIYKQQQKEQQLQDTLEKISETSSEMISEMNDIVWAINPRNDHMDVMLQRMQSYAKPLLASKEIKLSFTYDPAVQLLNLEMTKRKNFYLIFKEAVNNVLKYAQCKNLEVKISATHHHLEMLVKDDGVGFDPATMKAKASQSLSGNGLRNMEMRAKEMKGTMHIESVPGGGTTIKLRFPIP</sequence>
<dbReference type="SMART" id="SM00387">
    <property type="entry name" value="HATPase_c"/>
    <property type="match status" value="1"/>
</dbReference>
<keyword evidence="2" id="KW-1133">Transmembrane helix</keyword>
<dbReference type="Gene3D" id="2.130.10.10">
    <property type="entry name" value="YVTN repeat-like/Quinoprotein amine dehydrogenase"/>
    <property type="match status" value="3"/>
</dbReference>
<dbReference type="PROSITE" id="PS50109">
    <property type="entry name" value="HIS_KIN"/>
    <property type="match status" value="1"/>
</dbReference>
<dbReference type="InterPro" id="IPR013783">
    <property type="entry name" value="Ig-like_fold"/>
</dbReference>
<dbReference type="InterPro" id="IPR003594">
    <property type="entry name" value="HATPase_dom"/>
</dbReference>
<dbReference type="InterPro" id="IPR011110">
    <property type="entry name" value="Reg_prop"/>
</dbReference>
<keyword evidence="1" id="KW-0597">Phosphoprotein</keyword>
<dbReference type="Gene3D" id="2.60.40.10">
    <property type="entry name" value="Immunoglobulins"/>
    <property type="match status" value="1"/>
</dbReference>
<dbReference type="InterPro" id="IPR011712">
    <property type="entry name" value="Sig_transdc_His_kin_sub3_dim/P"/>
</dbReference>
<accession>A0A7G5XF91</accession>
<evidence type="ECO:0000256" key="3">
    <source>
        <dbReference type="SAM" id="SignalP"/>
    </source>
</evidence>
<keyword evidence="5" id="KW-0808">Transferase</keyword>
<dbReference type="GO" id="GO:0016020">
    <property type="term" value="C:membrane"/>
    <property type="evidence" value="ECO:0007669"/>
    <property type="project" value="InterPro"/>
</dbReference>
<dbReference type="InterPro" id="IPR005467">
    <property type="entry name" value="His_kinase_dom"/>
</dbReference>
<dbReference type="Proteomes" id="UP000515344">
    <property type="component" value="Chromosome"/>
</dbReference>
<feature type="chain" id="PRO_5028850593" evidence="3">
    <location>
        <begin position="20"/>
        <end position="1020"/>
    </location>
</feature>
<dbReference type="InterPro" id="IPR036890">
    <property type="entry name" value="HATPase_C_sf"/>
</dbReference>
<evidence type="ECO:0000259" key="4">
    <source>
        <dbReference type="PROSITE" id="PS50109"/>
    </source>
</evidence>
<keyword evidence="2" id="KW-0472">Membrane</keyword>
<dbReference type="GO" id="GO:0046983">
    <property type="term" value="F:protein dimerization activity"/>
    <property type="evidence" value="ECO:0007669"/>
    <property type="project" value="InterPro"/>
</dbReference>
<dbReference type="Pfam" id="PF07495">
    <property type="entry name" value="Y_Y_Y"/>
    <property type="match status" value="1"/>
</dbReference>
<dbReference type="Pfam" id="PF07730">
    <property type="entry name" value="HisKA_3"/>
    <property type="match status" value="1"/>
</dbReference>
<dbReference type="CDD" id="cd00063">
    <property type="entry name" value="FN3"/>
    <property type="match status" value="1"/>
</dbReference>
<dbReference type="SUPFAM" id="SSF63829">
    <property type="entry name" value="Calcium-dependent phosphotriesterase"/>
    <property type="match status" value="3"/>
</dbReference>
<proteinExistence type="predicted"/>
<evidence type="ECO:0000256" key="2">
    <source>
        <dbReference type="SAM" id="Phobius"/>
    </source>
</evidence>
<dbReference type="Gene3D" id="3.30.565.10">
    <property type="entry name" value="Histidine kinase-like ATPase, C-terminal domain"/>
    <property type="match status" value="1"/>
</dbReference>
<organism evidence="5 6">
    <name type="scientific">Lacibacter sediminis</name>
    <dbReference type="NCBI Taxonomy" id="2760713"/>
    <lineage>
        <taxon>Bacteria</taxon>
        <taxon>Pseudomonadati</taxon>
        <taxon>Bacteroidota</taxon>
        <taxon>Chitinophagia</taxon>
        <taxon>Chitinophagales</taxon>
        <taxon>Chitinophagaceae</taxon>
        <taxon>Lacibacter</taxon>
    </lineage>
</organism>
<reference evidence="6" key="1">
    <citation type="submission" date="2020-08" db="EMBL/GenBank/DDBJ databases">
        <title>Lacibacter sp. S13-6-6 genome sequencing.</title>
        <authorList>
            <person name="Jin L."/>
        </authorList>
    </citation>
    <scope>NUCLEOTIDE SEQUENCE [LARGE SCALE GENOMIC DNA]</scope>
    <source>
        <strain evidence="6">S13-6-6</strain>
    </source>
</reference>
<gene>
    <name evidence="5" type="ORF">H4075_19050</name>
</gene>
<dbReference type="InterPro" id="IPR003961">
    <property type="entry name" value="FN3_dom"/>
</dbReference>
<dbReference type="KEGG" id="lacs:H4075_19050"/>
<feature type="signal peptide" evidence="3">
    <location>
        <begin position="1"/>
        <end position="19"/>
    </location>
</feature>
<dbReference type="RefSeq" id="WP_182802406.1">
    <property type="nucleotide sequence ID" value="NZ_CP060007.1"/>
</dbReference>
<evidence type="ECO:0000256" key="1">
    <source>
        <dbReference type="ARBA" id="ARBA00022553"/>
    </source>
</evidence>
<dbReference type="PANTHER" id="PTHR43547">
    <property type="entry name" value="TWO-COMPONENT HISTIDINE KINASE"/>
    <property type="match status" value="1"/>
</dbReference>
<name>A0A7G5XF91_9BACT</name>